<dbReference type="InParanoid" id="A0A2K3DLV5"/>
<dbReference type="Pfam" id="PF12738">
    <property type="entry name" value="PTCB-BRCT"/>
    <property type="match status" value="1"/>
</dbReference>
<dbReference type="EMBL" id="CM008967">
    <property type="protein sequence ID" value="PNW81510.1"/>
    <property type="molecule type" value="Genomic_DNA"/>
</dbReference>
<dbReference type="PROSITE" id="PS50969">
    <property type="entry name" value="FCP1"/>
    <property type="match status" value="1"/>
</dbReference>
<comment type="catalytic activity">
    <reaction evidence="5">
        <text>O-phospho-L-seryl-[protein] + H2O = L-seryl-[protein] + phosphate</text>
        <dbReference type="Rhea" id="RHEA:20629"/>
        <dbReference type="Rhea" id="RHEA-COMP:9863"/>
        <dbReference type="Rhea" id="RHEA-COMP:11604"/>
        <dbReference type="ChEBI" id="CHEBI:15377"/>
        <dbReference type="ChEBI" id="CHEBI:29999"/>
        <dbReference type="ChEBI" id="CHEBI:43474"/>
        <dbReference type="ChEBI" id="CHEBI:83421"/>
        <dbReference type="EC" id="3.1.3.16"/>
    </reaction>
</comment>
<feature type="compositionally biased region" description="Low complexity" evidence="7">
    <location>
        <begin position="273"/>
        <end position="309"/>
    </location>
</feature>
<evidence type="ECO:0000259" key="9">
    <source>
        <dbReference type="PROSITE" id="PS50969"/>
    </source>
</evidence>
<dbReference type="RefSeq" id="XP_042923282.1">
    <property type="nucleotide sequence ID" value="XM_043062576.1"/>
</dbReference>
<evidence type="ECO:0000256" key="6">
    <source>
        <dbReference type="ARBA" id="ARBA00048336"/>
    </source>
</evidence>
<dbReference type="InterPro" id="IPR001357">
    <property type="entry name" value="BRCT_dom"/>
</dbReference>
<feature type="compositionally biased region" description="Gly residues" evidence="7">
    <location>
        <begin position="314"/>
        <end position="327"/>
    </location>
</feature>
<dbReference type="InterPro" id="IPR036412">
    <property type="entry name" value="HAD-like_sf"/>
</dbReference>
<dbReference type="InterPro" id="IPR004274">
    <property type="entry name" value="FCP1_dom"/>
</dbReference>
<evidence type="ECO:0000256" key="4">
    <source>
        <dbReference type="ARBA" id="ARBA00023242"/>
    </source>
</evidence>
<feature type="domain" description="FCP1 homology" evidence="9">
    <location>
        <begin position="687"/>
        <end position="865"/>
    </location>
</feature>
<dbReference type="Gene3D" id="3.40.50.1000">
    <property type="entry name" value="HAD superfamily/HAD-like"/>
    <property type="match status" value="1"/>
</dbReference>
<dbReference type="GO" id="GO:0005634">
    <property type="term" value="C:nucleus"/>
    <property type="evidence" value="ECO:0007669"/>
    <property type="project" value="UniProtKB-SubCell"/>
</dbReference>
<dbReference type="InterPro" id="IPR036420">
    <property type="entry name" value="BRCT_dom_sf"/>
</dbReference>
<dbReference type="GO" id="GO:0008420">
    <property type="term" value="F:RNA polymerase II CTD heptapeptide repeat phosphatase activity"/>
    <property type="evidence" value="ECO:0000318"/>
    <property type="project" value="GO_Central"/>
</dbReference>
<dbReference type="PROSITE" id="PS50172">
    <property type="entry name" value="BRCT"/>
    <property type="match status" value="1"/>
</dbReference>
<feature type="compositionally biased region" description="Acidic residues" evidence="7">
    <location>
        <begin position="8"/>
        <end position="29"/>
    </location>
</feature>
<gene>
    <name evidence="10" type="ORF">CHLRE_06g249650v5</name>
</gene>
<feature type="domain" description="BRCT" evidence="8">
    <location>
        <begin position="953"/>
        <end position="1046"/>
    </location>
</feature>
<evidence type="ECO:0000256" key="3">
    <source>
        <dbReference type="ARBA" id="ARBA00022801"/>
    </source>
</evidence>
<evidence type="ECO:0000256" key="2">
    <source>
        <dbReference type="ARBA" id="ARBA00013081"/>
    </source>
</evidence>
<feature type="region of interest" description="Disordered" evidence="7">
    <location>
        <begin position="1"/>
        <end position="117"/>
    </location>
</feature>
<feature type="compositionally biased region" description="Basic and acidic residues" evidence="7">
    <location>
        <begin position="640"/>
        <end position="651"/>
    </location>
</feature>
<feature type="region of interest" description="Disordered" evidence="7">
    <location>
        <begin position="907"/>
        <end position="939"/>
    </location>
</feature>
<dbReference type="SUPFAM" id="SSF56784">
    <property type="entry name" value="HAD-like"/>
    <property type="match status" value="1"/>
</dbReference>
<feature type="compositionally biased region" description="Basic and acidic residues" evidence="7">
    <location>
        <begin position="560"/>
        <end position="632"/>
    </location>
</feature>
<reference evidence="10 11" key="1">
    <citation type="journal article" date="2007" name="Science">
        <title>The Chlamydomonas genome reveals the evolution of key animal and plant functions.</title>
        <authorList>
            <person name="Merchant S.S."/>
            <person name="Prochnik S.E."/>
            <person name="Vallon O."/>
            <person name="Harris E.H."/>
            <person name="Karpowicz S.J."/>
            <person name="Witman G.B."/>
            <person name="Terry A."/>
            <person name="Salamov A."/>
            <person name="Fritz-Laylin L.K."/>
            <person name="Marechal-Drouard L."/>
            <person name="Marshall W.F."/>
            <person name="Qu L.H."/>
            <person name="Nelson D.R."/>
            <person name="Sanderfoot A.A."/>
            <person name="Spalding M.H."/>
            <person name="Kapitonov V.V."/>
            <person name="Ren Q."/>
            <person name="Ferris P."/>
            <person name="Lindquist E."/>
            <person name="Shapiro H."/>
            <person name="Lucas S.M."/>
            <person name="Grimwood J."/>
            <person name="Schmutz J."/>
            <person name="Cardol P."/>
            <person name="Cerutti H."/>
            <person name="Chanfreau G."/>
            <person name="Chen C.L."/>
            <person name="Cognat V."/>
            <person name="Croft M.T."/>
            <person name="Dent R."/>
            <person name="Dutcher S."/>
            <person name="Fernandez E."/>
            <person name="Fukuzawa H."/>
            <person name="Gonzalez-Ballester D."/>
            <person name="Gonzalez-Halphen D."/>
            <person name="Hallmann A."/>
            <person name="Hanikenne M."/>
            <person name="Hippler M."/>
            <person name="Inwood W."/>
            <person name="Jabbari K."/>
            <person name="Kalanon M."/>
            <person name="Kuras R."/>
            <person name="Lefebvre P.A."/>
            <person name="Lemaire S.D."/>
            <person name="Lobanov A.V."/>
            <person name="Lohr M."/>
            <person name="Manuell A."/>
            <person name="Meier I."/>
            <person name="Mets L."/>
            <person name="Mittag M."/>
            <person name="Mittelmeier T."/>
            <person name="Moroney J.V."/>
            <person name="Moseley J."/>
            <person name="Napoli C."/>
            <person name="Nedelcu A.M."/>
            <person name="Niyogi K."/>
            <person name="Novoselov S.V."/>
            <person name="Paulsen I.T."/>
            <person name="Pazour G."/>
            <person name="Purton S."/>
            <person name="Ral J.P."/>
            <person name="Riano-Pachon D.M."/>
            <person name="Riekhof W."/>
            <person name="Rymarquis L."/>
            <person name="Schroda M."/>
            <person name="Stern D."/>
            <person name="Umen J."/>
            <person name="Willows R."/>
            <person name="Wilson N."/>
            <person name="Zimmer S.L."/>
            <person name="Allmer J."/>
            <person name="Balk J."/>
            <person name="Bisova K."/>
            <person name="Chen C.J."/>
            <person name="Elias M."/>
            <person name="Gendler K."/>
            <person name="Hauser C."/>
            <person name="Lamb M.R."/>
            <person name="Ledford H."/>
            <person name="Long J.C."/>
            <person name="Minagawa J."/>
            <person name="Page M.D."/>
            <person name="Pan J."/>
            <person name="Pootakham W."/>
            <person name="Roje S."/>
            <person name="Rose A."/>
            <person name="Stahlberg E."/>
            <person name="Terauchi A.M."/>
            <person name="Yang P."/>
            <person name="Ball S."/>
            <person name="Bowler C."/>
            <person name="Dieckmann C.L."/>
            <person name="Gladyshev V.N."/>
            <person name="Green P."/>
            <person name="Jorgensen R."/>
            <person name="Mayfield S."/>
            <person name="Mueller-Roeber B."/>
            <person name="Rajamani S."/>
            <person name="Sayre R.T."/>
            <person name="Brokstein P."/>
            <person name="Dubchak I."/>
            <person name="Goodstein D."/>
            <person name="Hornick L."/>
            <person name="Huang Y.W."/>
            <person name="Jhaveri J."/>
            <person name="Luo Y."/>
            <person name="Martinez D."/>
            <person name="Ngau W.C."/>
            <person name="Otillar B."/>
            <person name="Poliakov A."/>
            <person name="Porter A."/>
            <person name="Szajkowski L."/>
            <person name="Werner G."/>
            <person name="Zhou K."/>
            <person name="Grigoriev I.V."/>
            <person name="Rokhsar D.S."/>
            <person name="Grossman A.R."/>
        </authorList>
    </citation>
    <scope>NUCLEOTIDE SEQUENCE [LARGE SCALE GENOMIC DNA]</scope>
    <source>
        <strain evidence="11">CC-503</strain>
    </source>
</reference>
<evidence type="ECO:0000259" key="8">
    <source>
        <dbReference type="PROSITE" id="PS50172"/>
    </source>
</evidence>
<feature type="compositionally biased region" description="Pro residues" evidence="7">
    <location>
        <begin position="364"/>
        <end position="390"/>
    </location>
</feature>
<dbReference type="InterPro" id="IPR023214">
    <property type="entry name" value="HAD_sf"/>
</dbReference>
<dbReference type="Gramene" id="PNW81510">
    <property type="protein sequence ID" value="PNW81510"/>
    <property type="gene ID" value="CHLRE_06g249650v5"/>
</dbReference>
<dbReference type="SMART" id="SM00577">
    <property type="entry name" value="CPDc"/>
    <property type="match status" value="1"/>
</dbReference>
<feature type="compositionally biased region" description="Low complexity" evidence="7">
    <location>
        <begin position="441"/>
        <end position="451"/>
    </location>
</feature>
<keyword evidence="11" id="KW-1185">Reference proteome</keyword>
<dbReference type="Proteomes" id="UP000006906">
    <property type="component" value="Chromosome 6"/>
</dbReference>
<evidence type="ECO:0000256" key="7">
    <source>
        <dbReference type="SAM" id="MobiDB-lite"/>
    </source>
</evidence>
<protein>
    <recommendedName>
        <fullName evidence="2">protein-serine/threonine phosphatase</fullName>
        <ecNumber evidence="2">3.1.3.16</ecNumber>
    </recommendedName>
</protein>
<dbReference type="Pfam" id="PF03031">
    <property type="entry name" value="NIF"/>
    <property type="match status" value="1"/>
</dbReference>
<organism evidence="10 11">
    <name type="scientific">Chlamydomonas reinhardtii</name>
    <name type="common">Chlamydomonas smithii</name>
    <dbReference type="NCBI Taxonomy" id="3055"/>
    <lineage>
        <taxon>Eukaryota</taxon>
        <taxon>Viridiplantae</taxon>
        <taxon>Chlorophyta</taxon>
        <taxon>core chlorophytes</taxon>
        <taxon>Chlorophyceae</taxon>
        <taxon>CS clade</taxon>
        <taxon>Chlamydomonadales</taxon>
        <taxon>Chlamydomonadaceae</taxon>
        <taxon>Chlamydomonas</taxon>
    </lineage>
</organism>
<dbReference type="SMART" id="SM00292">
    <property type="entry name" value="BRCT"/>
    <property type="match status" value="1"/>
</dbReference>
<dbReference type="InterPro" id="IPR039189">
    <property type="entry name" value="Fcp1"/>
</dbReference>
<dbReference type="KEGG" id="cre:CHLRE_06g249650v5"/>
<dbReference type="OrthoDB" id="10249888at2759"/>
<evidence type="ECO:0000256" key="5">
    <source>
        <dbReference type="ARBA" id="ARBA00047761"/>
    </source>
</evidence>
<feature type="compositionally biased region" description="Low complexity" evidence="7">
    <location>
        <begin position="95"/>
        <end position="107"/>
    </location>
</feature>
<feature type="compositionally biased region" description="Low complexity" evidence="7">
    <location>
        <begin position="915"/>
        <end position="939"/>
    </location>
</feature>
<dbReference type="EC" id="3.1.3.16" evidence="2"/>
<evidence type="ECO:0000313" key="11">
    <source>
        <dbReference type="Proteomes" id="UP000006906"/>
    </source>
</evidence>
<feature type="region of interest" description="Disordered" evidence="7">
    <location>
        <begin position="439"/>
        <end position="662"/>
    </location>
</feature>
<feature type="compositionally biased region" description="Gly residues" evidence="7">
    <location>
        <begin position="259"/>
        <end position="272"/>
    </location>
</feature>
<proteinExistence type="predicted"/>
<evidence type="ECO:0000256" key="1">
    <source>
        <dbReference type="ARBA" id="ARBA00004123"/>
    </source>
</evidence>
<name>A0A2K3DLV5_CHLRE</name>
<dbReference type="CDD" id="cd17729">
    <property type="entry name" value="BRCT_CTDP1"/>
    <property type="match status" value="1"/>
</dbReference>
<feature type="region of interest" description="Disordered" evidence="7">
    <location>
        <begin position="249"/>
        <end position="423"/>
    </location>
</feature>
<evidence type="ECO:0000313" key="10">
    <source>
        <dbReference type="EMBL" id="PNW81510.1"/>
    </source>
</evidence>
<comment type="catalytic activity">
    <reaction evidence="6">
        <text>O-phospho-L-threonyl-[protein] + H2O = L-threonyl-[protein] + phosphate</text>
        <dbReference type="Rhea" id="RHEA:47004"/>
        <dbReference type="Rhea" id="RHEA-COMP:11060"/>
        <dbReference type="Rhea" id="RHEA-COMP:11605"/>
        <dbReference type="ChEBI" id="CHEBI:15377"/>
        <dbReference type="ChEBI" id="CHEBI:30013"/>
        <dbReference type="ChEBI" id="CHEBI:43474"/>
        <dbReference type="ChEBI" id="CHEBI:61977"/>
        <dbReference type="EC" id="3.1.3.16"/>
    </reaction>
</comment>
<keyword evidence="4" id="KW-0539">Nucleus</keyword>
<dbReference type="ExpressionAtlas" id="A0A2K3DLV5">
    <property type="expression patterns" value="baseline and differential"/>
</dbReference>
<keyword evidence="3" id="KW-0378">Hydrolase</keyword>
<dbReference type="STRING" id="3055.A0A2K3DLV5"/>
<sequence length="1048" mass="107869">MAGPLLSEDGELEDGEVQTEGAAEAEESGEASGCEGEAEEAENGSAAGQDPVGAALKPHGSLPPPPHLQPSGLSLAPSRSGRLQDSLQVSGSGTGTSPAPGKEAAGAGAAGGKDDREVEELQTLLRDLTRNSSFQDVMRSLETVGRDLKQAIKKLDKLFRRVKKRKGDSIEDYPDCFQYSRRILEGLHTVNKFSQTSAYLAAPAAGADAARALFKAAMNYRHDIFNAGLKAELEALVRNSKAFKVVLENRRGGPPPATGAGGASTPGAGGGTPVPSGLGAEAPAGGAKASSSAHQHSQQAAGAGTGADSKPTGLGHGGEAAGAGPGGEELPPLPSGQQEAGAQPMDMDAQAPPPPPSTYWRSPSPSPGPDAVPPPGPPPPDGWPPAPKHTPGPGSGGGAAGATARSSLQGRAASSLMGAGGGGSAFKLKIVVASTPGDLRAAAAAAAATTAGHEEADEPPAKRIRGGSEGEAGGLRWSGAADGAWVKREDGEGGPHGTVLGAAEDGGALPPPPESPMSDAGATGGRDDAMDTAAGVGTEAVQLPQPPQPQPSHSQRPSSKPKDAHDDTAGGSGSHRERERSSRDKDKDKERDKERERDRDKERDRDRDRDRDRHRSSKDKDKDKERDKEHGSSHRSSRHRDRDRDAAHVKSEAAAGGDMGPSASAQRLAAAAAGLPDDQAAVVSSCLGRGRLVLVVDLDGVLADSCWDAQLDGPTAAALVRRAAVEAAALPEDRRELFRLPLEGGALWLKLRPGARAFLARAAERYELWARTRQGRPYADAVVELLDPHQQLFGSRVVAAGVLAKRLLAALECRAPIAAVLDTPDAAWMGESLSGSLLALPPYAYFAVRPCAPGGAVAASGMASRCMLEVDRDEDAERGALAVGLPLLEALHGRVLHAYASGGAGASANGGTGSGSAAAPPSPVHGSQQPPPAAQSAGPALEAWDVRRVLRELRERILTGTHITFSRVYSGGTAAGPQHPLWRLAEACGATVSAACTDSTTHVVSLSGATAKALWAQQHGRFVVYPSWLECSCYTWRKADESLFLVCN</sequence>
<dbReference type="GeneID" id="5722228"/>
<dbReference type="AlphaFoldDB" id="A0A2K3DLV5"/>
<dbReference type="Gene3D" id="3.40.50.10190">
    <property type="entry name" value="BRCT domain"/>
    <property type="match status" value="1"/>
</dbReference>
<accession>A0A2K3DLV5</accession>
<comment type="subcellular location">
    <subcellularLocation>
        <location evidence="1">Nucleus</location>
    </subcellularLocation>
</comment>
<dbReference type="PANTHER" id="PTHR23081">
    <property type="entry name" value="RNA POLYMERASE II CTD PHOSPHATASE"/>
    <property type="match status" value="1"/>
</dbReference>
<dbReference type="SUPFAM" id="SSF52113">
    <property type="entry name" value="BRCT domain"/>
    <property type="match status" value="1"/>
</dbReference>
<dbReference type="PANTHER" id="PTHR23081:SF36">
    <property type="entry name" value="RNA POLYMERASE II SUBUNIT A C-TERMINAL DOMAIN PHOSPHATASE"/>
    <property type="match status" value="1"/>
</dbReference>